<dbReference type="GeneID" id="36587662"/>
<feature type="compositionally biased region" description="Basic and acidic residues" evidence="1">
    <location>
        <begin position="44"/>
        <end position="54"/>
    </location>
</feature>
<organism evidence="2 3">
    <name type="scientific">Hyaloscypha bicolor E</name>
    <dbReference type="NCBI Taxonomy" id="1095630"/>
    <lineage>
        <taxon>Eukaryota</taxon>
        <taxon>Fungi</taxon>
        <taxon>Dikarya</taxon>
        <taxon>Ascomycota</taxon>
        <taxon>Pezizomycotina</taxon>
        <taxon>Leotiomycetes</taxon>
        <taxon>Helotiales</taxon>
        <taxon>Hyaloscyphaceae</taxon>
        <taxon>Hyaloscypha</taxon>
        <taxon>Hyaloscypha bicolor</taxon>
    </lineage>
</organism>
<dbReference type="InParanoid" id="A0A2J6TLQ1"/>
<sequence length="312" mass="33864">MGLSRAFGCFQDPEARALKKQKKAGKRNRNEEVRPNRVIAATTRGDHAEIEMRSLPDQSPLPANSTTRNFKLPPSAPESDEPEPWSVGAVIRRTSLLQARLDEAANERKKTDEKVDIPASKARRQAKVEEDVEIPAIETRPKVIAEKKEDWETSTGKVTASLNMKGIGDGSGEGSGVRATMMFGIPTTKKELEVDLGAIEEEAEIRKVTEENNALAAKGAHKYSGAINWNPSYSQKATPMPLRGKYTKNSGWGWSGTSGSNGSPMDEPYYDYGIGVSNGSAKSAVGSNPYGAPYGYGRRKSSHYAYVSGPAN</sequence>
<protein>
    <submittedName>
        <fullName evidence="2">Uncharacterized protein</fullName>
    </submittedName>
</protein>
<dbReference type="AlphaFoldDB" id="A0A2J6TLQ1"/>
<keyword evidence="3" id="KW-1185">Reference proteome</keyword>
<accession>A0A2J6TLQ1</accession>
<reference evidence="2 3" key="1">
    <citation type="submission" date="2016-04" db="EMBL/GenBank/DDBJ databases">
        <title>A degradative enzymes factory behind the ericoid mycorrhizal symbiosis.</title>
        <authorList>
            <consortium name="DOE Joint Genome Institute"/>
            <person name="Martino E."/>
            <person name="Morin E."/>
            <person name="Grelet G."/>
            <person name="Kuo A."/>
            <person name="Kohler A."/>
            <person name="Daghino S."/>
            <person name="Barry K."/>
            <person name="Choi C."/>
            <person name="Cichocki N."/>
            <person name="Clum A."/>
            <person name="Copeland A."/>
            <person name="Hainaut M."/>
            <person name="Haridas S."/>
            <person name="Labutti K."/>
            <person name="Lindquist E."/>
            <person name="Lipzen A."/>
            <person name="Khouja H.-R."/>
            <person name="Murat C."/>
            <person name="Ohm R."/>
            <person name="Olson A."/>
            <person name="Spatafora J."/>
            <person name="Veneault-Fourrey C."/>
            <person name="Henrissat B."/>
            <person name="Grigoriev I."/>
            <person name="Martin F."/>
            <person name="Perotto S."/>
        </authorList>
    </citation>
    <scope>NUCLEOTIDE SEQUENCE [LARGE SCALE GENOMIC DNA]</scope>
    <source>
        <strain evidence="2 3">E</strain>
    </source>
</reference>
<evidence type="ECO:0000313" key="3">
    <source>
        <dbReference type="Proteomes" id="UP000235371"/>
    </source>
</evidence>
<dbReference type="EMBL" id="KZ613777">
    <property type="protein sequence ID" value="PMD63902.1"/>
    <property type="molecule type" value="Genomic_DNA"/>
</dbReference>
<dbReference type="Proteomes" id="UP000235371">
    <property type="component" value="Unassembled WGS sequence"/>
</dbReference>
<evidence type="ECO:0000313" key="2">
    <source>
        <dbReference type="EMBL" id="PMD63902.1"/>
    </source>
</evidence>
<feature type="region of interest" description="Disordered" evidence="1">
    <location>
        <begin position="18"/>
        <end position="85"/>
    </location>
</feature>
<dbReference type="RefSeq" id="XP_024740806.1">
    <property type="nucleotide sequence ID" value="XM_024879585.1"/>
</dbReference>
<name>A0A2J6TLQ1_9HELO</name>
<evidence type="ECO:0000256" key="1">
    <source>
        <dbReference type="SAM" id="MobiDB-lite"/>
    </source>
</evidence>
<gene>
    <name evidence="2" type="ORF">K444DRAFT_609489</name>
</gene>
<feature type="compositionally biased region" description="Basic residues" evidence="1">
    <location>
        <begin position="18"/>
        <end position="27"/>
    </location>
</feature>
<proteinExistence type="predicted"/>
<dbReference type="OrthoDB" id="3547380at2759"/>